<accession>A0ABT4V2H8</accession>
<keyword evidence="3" id="KW-1185">Reference proteome</keyword>
<name>A0ABT4V2H8_9PSEU</name>
<organism evidence="2 3">
    <name type="scientific">Saccharopolyspora oryzae</name>
    <dbReference type="NCBI Taxonomy" id="2997343"/>
    <lineage>
        <taxon>Bacteria</taxon>
        <taxon>Bacillati</taxon>
        <taxon>Actinomycetota</taxon>
        <taxon>Actinomycetes</taxon>
        <taxon>Pseudonocardiales</taxon>
        <taxon>Pseudonocardiaceae</taxon>
        <taxon>Saccharopolyspora</taxon>
    </lineage>
</organism>
<dbReference type="Proteomes" id="UP001210380">
    <property type="component" value="Unassembled WGS sequence"/>
</dbReference>
<reference evidence="2 3" key="1">
    <citation type="submission" date="2022-11" db="EMBL/GenBank/DDBJ databases">
        <title>Draft genome sequence of Saccharopolyspora sp. WRP15-2 isolated from rhizosphere soils of wild rice in Thailand.</title>
        <authorList>
            <person name="Duangmal K."/>
            <person name="Kammanee S."/>
            <person name="Muangham S."/>
        </authorList>
    </citation>
    <scope>NUCLEOTIDE SEQUENCE [LARGE SCALE GENOMIC DNA]</scope>
    <source>
        <strain evidence="2 3">WRP15-2</strain>
    </source>
</reference>
<dbReference type="Pfam" id="PF08940">
    <property type="entry name" value="DUF1918"/>
    <property type="match status" value="1"/>
</dbReference>
<comment type="caution">
    <text evidence="2">The sequence shown here is derived from an EMBL/GenBank/DDBJ whole genome shotgun (WGS) entry which is preliminary data.</text>
</comment>
<evidence type="ECO:0000259" key="1">
    <source>
        <dbReference type="Pfam" id="PF08940"/>
    </source>
</evidence>
<dbReference type="Gene3D" id="2.30.30.440">
    <property type="entry name" value="Domain of unknown function DUF1918"/>
    <property type="match status" value="1"/>
</dbReference>
<protein>
    <submittedName>
        <fullName evidence="2">DUF1918 domain-containing protein</fullName>
    </submittedName>
</protein>
<evidence type="ECO:0000313" key="3">
    <source>
        <dbReference type="Proteomes" id="UP001210380"/>
    </source>
</evidence>
<dbReference type="InterPro" id="IPR015035">
    <property type="entry name" value="DUF1918"/>
</dbReference>
<gene>
    <name evidence="2" type="ORF">OU415_22210</name>
</gene>
<evidence type="ECO:0000313" key="2">
    <source>
        <dbReference type="EMBL" id="MDA3628165.1"/>
    </source>
</evidence>
<sequence>MRAEVGDWLVVEAVHLGGHRRQGQIVEVCGREGGEPFRVHWLDDGRVTLFFPGPDTHLEHHLPHHLKLNVGRSTSL</sequence>
<dbReference type="SUPFAM" id="SSF50118">
    <property type="entry name" value="Cell growth inhibitor/plasmid maintenance toxic component"/>
    <property type="match status" value="1"/>
</dbReference>
<proteinExistence type="predicted"/>
<feature type="domain" description="DUF1918" evidence="1">
    <location>
        <begin position="1"/>
        <end position="57"/>
    </location>
</feature>
<dbReference type="EMBL" id="JAQGLA010000040">
    <property type="protein sequence ID" value="MDA3628165.1"/>
    <property type="molecule type" value="Genomic_DNA"/>
</dbReference>